<evidence type="ECO:0000256" key="2">
    <source>
        <dbReference type="ARBA" id="ARBA00022692"/>
    </source>
</evidence>
<evidence type="ECO:0000256" key="4">
    <source>
        <dbReference type="ARBA" id="ARBA00023136"/>
    </source>
</evidence>
<organism evidence="7 8">
    <name type="scientific">Guyanagaster necrorhizus</name>
    <dbReference type="NCBI Taxonomy" id="856835"/>
    <lineage>
        <taxon>Eukaryota</taxon>
        <taxon>Fungi</taxon>
        <taxon>Dikarya</taxon>
        <taxon>Basidiomycota</taxon>
        <taxon>Agaricomycotina</taxon>
        <taxon>Agaricomycetes</taxon>
        <taxon>Agaricomycetidae</taxon>
        <taxon>Agaricales</taxon>
        <taxon>Marasmiineae</taxon>
        <taxon>Physalacriaceae</taxon>
        <taxon>Guyanagaster</taxon>
    </lineage>
</organism>
<sequence length="538" mass="57002">MLSKHDELRDHVLDVSVSISGFSTDSSLLTSSILGSNQPGQVHRSTGTATSTTTTPFLTTKSSGGNPDSTAETDGGSTGEVRSHGASYSSEKSTIYATTSISRGAPSTTQKKGHGGSSSPTSSGSLSTDSLRVPSSSPGTIFHPSLATTSDTFSEPVSYYSAPGSNSIVATTTDSVVHVIPTTTMISHMLSSSTFNQPQGQNTGGSPTSGSFDNPAATNDGFLPSSYDLSQHGGISSGAVAAVAVIGAFILAALLLLVVRRYLWVKRQWRLAHIRRTGWSTTFNSGGRADNVSSAVTSYAIRTPLSFADPVMPPPMAEIRDDHGLPTRNPGKPRYSMHPPRPLRIEVSPYSDTRSTHADTIPNNLNSSYLVIPDGLTQLQPEIATPMSVRPFTPSESFSFPKPPSNGAWIPAMDRDSHGTALSSSTEMYPPSSTNPSSEPEFPIIPQHCPVETICRTFEPTLYDELTVAIGDRVKVLEVFDDGWAMVEKIPEGNGKGNEVGLEPGLIPIDCLRMTGDPLPPFLTSKRVTSQTSLDVAI</sequence>
<proteinExistence type="predicted"/>
<feature type="compositionally biased region" description="Polar residues" evidence="5">
    <location>
        <begin position="193"/>
        <end position="212"/>
    </location>
</feature>
<name>A0A9P7W4K1_9AGAR</name>
<accession>A0A9P7W4K1</accession>
<reference evidence="7" key="1">
    <citation type="submission" date="2020-11" db="EMBL/GenBank/DDBJ databases">
        <title>Adaptations for nitrogen fixation in a non-lichenized fungal sporocarp promotes dispersal by wood-feeding termites.</title>
        <authorList>
            <consortium name="DOE Joint Genome Institute"/>
            <person name="Koch R.A."/>
            <person name="Yoon G."/>
            <person name="Arayal U."/>
            <person name="Lail K."/>
            <person name="Amirebrahimi M."/>
            <person name="Labutti K."/>
            <person name="Lipzen A."/>
            <person name="Riley R."/>
            <person name="Barry K."/>
            <person name="Henrissat B."/>
            <person name="Grigoriev I.V."/>
            <person name="Herr J.R."/>
            <person name="Aime M.C."/>
        </authorList>
    </citation>
    <scope>NUCLEOTIDE SEQUENCE</scope>
    <source>
        <strain evidence="7">MCA 3950</strain>
    </source>
</reference>
<dbReference type="GeneID" id="66110823"/>
<evidence type="ECO:0000313" key="8">
    <source>
        <dbReference type="Proteomes" id="UP000812287"/>
    </source>
</evidence>
<feature type="transmembrane region" description="Helical" evidence="6">
    <location>
        <begin position="239"/>
        <end position="259"/>
    </location>
</feature>
<dbReference type="RefSeq" id="XP_043045533.1">
    <property type="nucleotide sequence ID" value="XM_043188526.1"/>
</dbReference>
<feature type="compositionally biased region" description="Polar residues" evidence="5">
    <location>
        <begin position="86"/>
        <end position="110"/>
    </location>
</feature>
<keyword evidence="8" id="KW-1185">Reference proteome</keyword>
<protein>
    <recommendedName>
        <fullName evidence="9">SH3 domain-containing protein</fullName>
    </recommendedName>
</protein>
<feature type="region of interest" description="Disordered" evidence="5">
    <location>
        <begin position="321"/>
        <end position="342"/>
    </location>
</feature>
<evidence type="ECO:0008006" key="9">
    <source>
        <dbReference type="Google" id="ProtNLM"/>
    </source>
</evidence>
<dbReference type="InterPro" id="IPR036028">
    <property type="entry name" value="SH3-like_dom_sf"/>
</dbReference>
<dbReference type="OrthoDB" id="5340910at2759"/>
<keyword evidence="3 6" id="KW-1133">Transmembrane helix</keyword>
<dbReference type="GO" id="GO:0016020">
    <property type="term" value="C:membrane"/>
    <property type="evidence" value="ECO:0007669"/>
    <property type="project" value="UniProtKB-SubCell"/>
</dbReference>
<evidence type="ECO:0000256" key="3">
    <source>
        <dbReference type="ARBA" id="ARBA00022989"/>
    </source>
</evidence>
<dbReference type="PANTHER" id="PTHR15549">
    <property type="entry name" value="PAIRED IMMUNOGLOBULIN-LIKE TYPE 2 RECEPTOR"/>
    <property type="match status" value="1"/>
</dbReference>
<feature type="compositionally biased region" description="Low complexity" evidence="5">
    <location>
        <begin position="45"/>
        <end position="63"/>
    </location>
</feature>
<dbReference type="Gene3D" id="2.30.30.40">
    <property type="entry name" value="SH3 Domains"/>
    <property type="match status" value="1"/>
</dbReference>
<keyword evidence="2 6" id="KW-0812">Transmembrane</keyword>
<comment type="subcellular location">
    <subcellularLocation>
        <location evidence="1">Membrane</location>
        <topology evidence="1">Single-pass membrane protein</topology>
    </subcellularLocation>
</comment>
<keyword evidence="4 6" id="KW-0472">Membrane</keyword>
<evidence type="ECO:0000256" key="6">
    <source>
        <dbReference type="SAM" id="Phobius"/>
    </source>
</evidence>
<feature type="region of interest" description="Disordered" evidence="5">
    <location>
        <begin position="193"/>
        <end position="217"/>
    </location>
</feature>
<dbReference type="EMBL" id="MU250524">
    <property type="protein sequence ID" value="KAG7452033.1"/>
    <property type="molecule type" value="Genomic_DNA"/>
</dbReference>
<comment type="caution">
    <text evidence="7">The sequence shown here is derived from an EMBL/GenBank/DDBJ whole genome shotgun (WGS) entry which is preliminary data.</text>
</comment>
<dbReference type="SUPFAM" id="SSF50044">
    <property type="entry name" value="SH3-domain"/>
    <property type="match status" value="1"/>
</dbReference>
<gene>
    <name evidence="7" type="ORF">BT62DRAFT_960019</name>
</gene>
<dbReference type="PANTHER" id="PTHR15549:SF26">
    <property type="entry name" value="AXIAL BUDDING PATTERN PROTEIN 2-RELATED"/>
    <property type="match status" value="1"/>
</dbReference>
<evidence type="ECO:0000256" key="1">
    <source>
        <dbReference type="ARBA" id="ARBA00004167"/>
    </source>
</evidence>
<evidence type="ECO:0000313" key="7">
    <source>
        <dbReference type="EMBL" id="KAG7452033.1"/>
    </source>
</evidence>
<feature type="compositionally biased region" description="Low complexity" evidence="5">
    <location>
        <begin position="117"/>
        <end position="131"/>
    </location>
</feature>
<dbReference type="AlphaFoldDB" id="A0A9P7W4K1"/>
<evidence type="ECO:0000256" key="5">
    <source>
        <dbReference type="SAM" id="MobiDB-lite"/>
    </source>
</evidence>
<dbReference type="Proteomes" id="UP000812287">
    <property type="component" value="Unassembled WGS sequence"/>
</dbReference>
<feature type="compositionally biased region" description="Low complexity" evidence="5">
    <location>
        <begin position="430"/>
        <end position="442"/>
    </location>
</feature>
<feature type="region of interest" description="Disordered" evidence="5">
    <location>
        <begin position="35"/>
        <end position="148"/>
    </location>
</feature>
<feature type="region of interest" description="Disordered" evidence="5">
    <location>
        <begin position="403"/>
        <end position="442"/>
    </location>
</feature>
<dbReference type="InterPro" id="IPR051694">
    <property type="entry name" value="Immunoregulatory_rcpt-like"/>
</dbReference>
<dbReference type="GO" id="GO:0071944">
    <property type="term" value="C:cell periphery"/>
    <property type="evidence" value="ECO:0007669"/>
    <property type="project" value="UniProtKB-ARBA"/>
</dbReference>